<gene>
    <name evidence="1" type="ORF">H3H32_31990</name>
</gene>
<dbReference type="RefSeq" id="WP_182459786.1">
    <property type="nucleotide sequence ID" value="NZ_CP059732.1"/>
</dbReference>
<evidence type="ECO:0000313" key="1">
    <source>
        <dbReference type="EMBL" id="QMW02480.1"/>
    </source>
</evidence>
<dbReference type="AlphaFoldDB" id="A0A7G5GUD8"/>
<keyword evidence="2" id="KW-1185">Reference proteome</keyword>
<evidence type="ECO:0000313" key="2">
    <source>
        <dbReference type="Proteomes" id="UP000515369"/>
    </source>
</evidence>
<name>A0A7G5GUD8_9BACT</name>
<organism evidence="1 2">
    <name type="scientific">Spirosoma foliorum</name>
    <dbReference type="NCBI Taxonomy" id="2710596"/>
    <lineage>
        <taxon>Bacteria</taxon>
        <taxon>Pseudomonadati</taxon>
        <taxon>Bacteroidota</taxon>
        <taxon>Cytophagia</taxon>
        <taxon>Cytophagales</taxon>
        <taxon>Cytophagaceae</taxon>
        <taxon>Spirosoma</taxon>
    </lineage>
</organism>
<proteinExistence type="predicted"/>
<dbReference type="KEGG" id="sfol:H3H32_31990"/>
<dbReference type="EMBL" id="CP059732">
    <property type="protein sequence ID" value="QMW02480.1"/>
    <property type="molecule type" value="Genomic_DNA"/>
</dbReference>
<sequence>MYILTLPSGSVSLYDSPYKLPESQRVEYDYYSLIHSAIGSGIEDIDRHFELMAGLVVAEPEDQLMAINNLRYLLANLLGKQIAPNILALCCLVESVNGTTWDDYSPEGVEQLAGRLSELGVCQEHTVGISALYENILKPLQRQYPNHFPNTQHEADLRLHKALLFEADELLQPDDPTLDFRRKDIELENVEAIKPPPHGRLRQSS</sequence>
<accession>A0A7G5GUD8</accession>
<reference evidence="1 2" key="1">
    <citation type="submission" date="2020-07" db="EMBL/GenBank/DDBJ databases">
        <title>Spirosoma foliorum sp. nov., isolated from the leaves on the Nejang mountain Korea, Republic of.</title>
        <authorList>
            <person name="Ho H."/>
            <person name="Lee Y.-J."/>
            <person name="Nurcahyanto D.-A."/>
            <person name="Kim S.-G."/>
        </authorList>
    </citation>
    <scope>NUCLEOTIDE SEQUENCE [LARGE SCALE GENOMIC DNA]</scope>
    <source>
        <strain evidence="1 2">PL0136</strain>
    </source>
</reference>
<dbReference type="Proteomes" id="UP000515369">
    <property type="component" value="Chromosome"/>
</dbReference>
<protein>
    <submittedName>
        <fullName evidence="1">Uncharacterized protein</fullName>
    </submittedName>
</protein>